<dbReference type="GO" id="GO:0051191">
    <property type="term" value="P:prosthetic group biosynthetic process"/>
    <property type="evidence" value="ECO:0007669"/>
    <property type="project" value="TreeGrafter"/>
</dbReference>
<dbReference type="NCBIfam" id="TIGR03125">
    <property type="entry name" value="citrate_citG"/>
    <property type="match status" value="1"/>
</dbReference>
<dbReference type="GO" id="GO:0046917">
    <property type="term" value="F:triphosphoribosyl-dephospho-CoA synthase activity"/>
    <property type="evidence" value="ECO:0007669"/>
    <property type="project" value="UniProtKB-UniRule"/>
</dbReference>
<dbReference type="GO" id="GO:0005524">
    <property type="term" value="F:ATP binding"/>
    <property type="evidence" value="ECO:0007669"/>
    <property type="project" value="UniProtKB-KW"/>
</dbReference>
<gene>
    <name evidence="5 6" type="primary">citG</name>
    <name evidence="6" type="ORF">H8689_07795</name>
</gene>
<keyword evidence="4 5" id="KW-0067">ATP-binding</keyword>
<keyword evidence="2 5" id="KW-0808">Transferase</keyword>
<evidence type="ECO:0000313" key="7">
    <source>
        <dbReference type="Proteomes" id="UP000601522"/>
    </source>
</evidence>
<evidence type="ECO:0000313" key="6">
    <source>
        <dbReference type="EMBL" id="MBC8591015.1"/>
    </source>
</evidence>
<dbReference type="InterPro" id="IPR017551">
    <property type="entry name" value="TriPribosyl-deP-CoA_syn_CitG"/>
</dbReference>
<proteinExistence type="inferred from homology"/>
<dbReference type="GO" id="GO:0016757">
    <property type="term" value="F:glycosyltransferase activity"/>
    <property type="evidence" value="ECO:0007669"/>
    <property type="project" value="UniProtKB-KW"/>
</dbReference>
<dbReference type="EC" id="2.4.2.52" evidence="5"/>
<comment type="similarity">
    <text evidence="5">Belongs to the CitG/MdcB family.</text>
</comment>
<dbReference type="EMBL" id="JACRTK010000003">
    <property type="protein sequence ID" value="MBC8591015.1"/>
    <property type="molecule type" value="Genomic_DNA"/>
</dbReference>
<dbReference type="Pfam" id="PF01874">
    <property type="entry name" value="CitG"/>
    <property type="match status" value="1"/>
</dbReference>
<dbReference type="Proteomes" id="UP000601522">
    <property type="component" value="Unassembled WGS sequence"/>
</dbReference>
<evidence type="ECO:0000256" key="1">
    <source>
        <dbReference type="ARBA" id="ARBA00001210"/>
    </source>
</evidence>
<keyword evidence="6" id="KW-0328">Glycosyltransferase</keyword>
<evidence type="ECO:0000256" key="4">
    <source>
        <dbReference type="ARBA" id="ARBA00022840"/>
    </source>
</evidence>
<comment type="caution">
    <text evidence="6">The sequence shown here is derived from an EMBL/GenBank/DDBJ whole genome shotgun (WGS) entry which is preliminary data.</text>
</comment>
<organism evidence="6 7">
    <name type="scientific">Wansuia hejianensis</name>
    <dbReference type="NCBI Taxonomy" id="2763667"/>
    <lineage>
        <taxon>Bacteria</taxon>
        <taxon>Bacillati</taxon>
        <taxon>Bacillota</taxon>
        <taxon>Clostridia</taxon>
        <taxon>Lachnospirales</taxon>
        <taxon>Lachnospiraceae</taxon>
        <taxon>Wansuia</taxon>
    </lineage>
</organism>
<dbReference type="PANTHER" id="PTHR30201:SF2">
    <property type="entry name" value="2-(5''-TRIPHOSPHORIBOSYL)-3'-DEPHOSPHOCOENZYME-A SYNTHASE"/>
    <property type="match status" value="1"/>
</dbReference>
<reference evidence="6 7" key="1">
    <citation type="submission" date="2020-08" db="EMBL/GenBank/DDBJ databases">
        <title>Genome public.</title>
        <authorList>
            <person name="Liu C."/>
            <person name="Sun Q."/>
        </authorList>
    </citation>
    <scope>NUCLEOTIDE SEQUENCE [LARGE SCALE GENOMIC DNA]</scope>
    <source>
        <strain evidence="6 7">NSJ-26</strain>
    </source>
</reference>
<keyword evidence="7" id="KW-1185">Reference proteome</keyword>
<dbReference type="InterPro" id="IPR002736">
    <property type="entry name" value="CitG"/>
</dbReference>
<accession>A0A926IN14</accession>
<evidence type="ECO:0000256" key="3">
    <source>
        <dbReference type="ARBA" id="ARBA00022741"/>
    </source>
</evidence>
<sequence>MRDKMNAFCNNISNMAIKSILYEVASSPKPGLVDRHNPGAHKDMDFFTFLSSGSVLGPYFYNCTNIGINFKGQDYTKLLIDIRPIGIKAEEDMFRATGGINTHKGMIFSLGIIAAAAGSLFKENNKKKYTSLTISNRIKLMTKGITEELKGAHNKENLTYGEKLFLKYGFKGIRGEVEDGFISVLKYSLPVFGRLLSEKKYHINDIMVETLIHLMANVEDSNILGRHSIDMLYYSQKQAKKALELGGYLSEEGRSFIKEMDEDFIEKNISPGGAADLLAVTLMLYLIENGDII</sequence>
<comment type="catalytic activity">
    <reaction evidence="1 5">
        <text>3'-dephospho-CoA + ATP = 2'-(5''-triphospho-alpha-D-ribosyl)-3'-dephospho-CoA + adenine</text>
        <dbReference type="Rhea" id="RHEA:15117"/>
        <dbReference type="ChEBI" id="CHEBI:16708"/>
        <dbReference type="ChEBI" id="CHEBI:30616"/>
        <dbReference type="ChEBI" id="CHEBI:57328"/>
        <dbReference type="ChEBI" id="CHEBI:61378"/>
        <dbReference type="EC" id="2.4.2.52"/>
    </reaction>
</comment>
<keyword evidence="3 5" id="KW-0547">Nucleotide-binding</keyword>
<dbReference type="HAMAP" id="MF_00397">
    <property type="entry name" value="CitG"/>
    <property type="match status" value="1"/>
</dbReference>
<name>A0A926IN14_9FIRM</name>
<dbReference type="Gene3D" id="1.10.4200.10">
    <property type="entry name" value="Triphosphoribosyl-dephospho-CoA protein"/>
    <property type="match status" value="1"/>
</dbReference>
<evidence type="ECO:0000256" key="5">
    <source>
        <dbReference type="HAMAP-Rule" id="MF_00397"/>
    </source>
</evidence>
<protein>
    <recommendedName>
        <fullName evidence="5">Probable 2-(5''-triphosphoribosyl)-3'-dephosphocoenzyme-A synthase</fullName>
        <shortName evidence="5">2-(5''-triphosphoribosyl)-3'-dephospho-CoA synthase</shortName>
        <ecNumber evidence="5">2.4.2.52</ecNumber>
    </recommendedName>
</protein>
<dbReference type="PANTHER" id="PTHR30201">
    <property type="entry name" value="TRIPHOSPHORIBOSYL-DEPHOSPHO-COA SYNTHASE"/>
    <property type="match status" value="1"/>
</dbReference>
<dbReference type="AlphaFoldDB" id="A0A926IN14"/>
<evidence type="ECO:0000256" key="2">
    <source>
        <dbReference type="ARBA" id="ARBA00022679"/>
    </source>
</evidence>